<evidence type="ECO:0000313" key="2">
    <source>
        <dbReference type="Proteomes" id="UP001232148"/>
    </source>
</evidence>
<comment type="caution">
    <text evidence="1">The sequence shown here is derived from an EMBL/GenBank/DDBJ whole genome shotgun (WGS) entry which is preliminary data.</text>
</comment>
<sequence length="80" mass="9408">KLIPILKVLEKEVISILKDRINKGILKYSYTAYRNPFFLIKKKDSKIYLINLVTKINSIIIYNATLLLGTNKFLKDFIIY</sequence>
<organism evidence="1 2">
    <name type="scientific">Colletotrichum zoysiae</name>
    <dbReference type="NCBI Taxonomy" id="1216348"/>
    <lineage>
        <taxon>Eukaryota</taxon>
        <taxon>Fungi</taxon>
        <taxon>Dikarya</taxon>
        <taxon>Ascomycota</taxon>
        <taxon>Pezizomycotina</taxon>
        <taxon>Sordariomycetes</taxon>
        <taxon>Hypocreomycetidae</taxon>
        <taxon>Glomerellales</taxon>
        <taxon>Glomerellaceae</taxon>
        <taxon>Colletotrichum</taxon>
        <taxon>Colletotrichum graminicola species complex</taxon>
    </lineage>
</organism>
<reference evidence="1" key="1">
    <citation type="submission" date="2021-06" db="EMBL/GenBank/DDBJ databases">
        <title>Comparative genomics, transcriptomics and evolutionary studies reveal genomic signatures of adaptation to plant cell wall in hemibiotrophic fungi.</title>
        <authorList>
            <consortium name="DOE Joint Genome Institute"/>
            <person name="Baroncelli R."/>
            <person name="Diaz J.F."/>
            <person name="Benocci T."/>
            <person name="Peng M."/>
            <person name="Battaglia E."/>
            <person name="Haridas S."/>
            <person name="Andreopoulos W."/>
            <person name="Labutti K."/>
            <person name="Pangilinan J."/>
            <person name="Floch G.L."/>
            <person name="Makela M.R."/>
            <person name="Henrissat B."/>
            <person name="Grigoriev I.V."/>
            <person name="Crouch J.A."/>
            <person name="De Vries R.P."/>
            <person name="Sukno S.A."/>
            <person name="Thon M.R."/>
        </authorList>
    </citation>
    <scope>NUCLEOTIDE SEQUENCE</scope>
    <source>
        <strain evidence="1">MAFF235873</strain>
    </source>
</reference>
<dbReference type="Gene3D" id="3.10.10.10">
    <property type="entry name" value="HIV Type 1 Reverse Transcriptase, subunit A, domain 1"/>
    <property type="match status" value="1"/>
</dbReference>
<dbReference type="Proteomes" id="UP001232148">
    <property type="component" value="Unassembled WGS sequence"/>
</dbReference>
<evidence type="ECO:0000313" key="1">
    <source>
        <dbReference type="EMBL" id="KAK2020377.1"/>
    </source>
</evidence>
<protein>
    <submittedName>
        <fullName evidence="1">Uncharacterized protein</fullName>
    </submittedName>
</protein>
<name>A0AAD9H306_9PEZI</name>
<dbReference type="AlphaFoldDB" id="A0AAD9H306"/>
<gene>
    <name evidence="1" type="ORF">LX32DRAFT_606626</name>
</gene>
<proteinExistence type="predicted"/>
<keyword evidence="2" id="KW-1185">Reference proteome</keyword>
<accession>A0AAD9H306</accession>
<dbReference type="EMBL" id="MU843315">
    <property type="protein sequence ID" value="KAK2020377.1"/>
    <property type="molecule type" value="Genomic_DNA"/>
</dbReference>
<feature type="non-terminal residue" evidence="1">
    <location>
        <position position="1"/>
    </location>
</feature>